<dbReference type="AlphaFoldDB" id="A0AAD8LZG5"/>
<proteinExistence type="predicted"/>
<comment type="caution">
    <text evidence="1">The sequence shown here is derived from an EMBL/GenBank/DDBJ whole genome shotgun (WGS) entry which is preliminary data.</text>
</comment>
<name>A0AAD8LZG5_9APIA</name>
<dbReference type="Proteomes" id="UP001237642">
    <property type="component" value="Unassembled WGS sequence"/>
</dbReference>
<dbReference type="EMBL" id="JAUIZM010000011">
    <property type="protein sequence ID" value="KAK1356130.1"/>
    <property type="molecule type" value="Genomic_DNA"/>
</dbReference>
<evidence type="ECO:0000313" key="1">
    <source>
        <dbReference type="EMBL" id="KAK1356130.1"/>
    </source>
</evidence>
<sequence>MLPGLGSTKILNLDLKTIKALSSICDCLVNFPSPFYNLKYVKLAKGCEVESISSTLRSYLLAGSPSATFLTTLQQKNMIPHTEVAPVTAENVMLQVPLAAPTKILVHSEKKCTTMCIDTVDMGVQDEHVVQNSVGDVHWVRQIDAPIERTGNDQVRMANHNA</sequence>
<evidence type="ECO:0000313" key="2">
    <source>
        <dbReference type="Proteomes" id="UP001237642"/>
    </source>
</evidence>
<protein>
    <submittedName>
        <fullName evidence="1">Uncharacterized protein</fullName>
    </submittedName>
</protein>
<keyword evidence="2" id="KW-1185">Reference proteome</keyword>
<organism evidence="1 2">
    <name type="scientific">Heracleum sosnowskyi</name>
    <dbReference type="NCBI Taxonomy" id="360622"/>
    <lineage>
        <taxon>Eukaryota</taxon>
        <taxon>Viridiplantae</taxon>
        <taxon>Streptophyta</taxon>
        <taxon>Embryophyta</taxon>
        <taxon>Tracheophyta</taxon>
        <taxon>Spermatophyta</taxon>
        <taxon>Magnoliopsida</taxon>
        <taxon>eudicotyledons</taxon>
        <taxon>Gunneridae</taxon>
        <taxon>Pentapetalae</taxon>
        <taxon>asterids</taxon>
        <taxon>campanulids</taxon>
        <taxon>Apiales</taxon>
        <taxon>Apiaceae</taxon>
        <taxon>Apioideae</taxon>
        <taxon>apioid superclade</taxon>
        <taxon>Tordylieae</taxon>
        <taxon>Tordyliinae</taxon>
        <taxon>Heracleum</taxon>
    </lineage>
</organism>
<reference evidence="1" key="1">
    <citation type="submission" date="2023-02" db="EMBL/GenBank/DDBJ databases">
        <title>Genome of toxic invasive species Heracleum sosnowskyi carries increased number of genes despite the absence of recent whole-genome duplications.</title>
        <authorList>
            <person name="Schelkunov M."/>
            <person name="Shtratnikova V."/>
            <person name="Makarenko M."/>
            <person name="Klepikova A."/>
            <person name="Omelchenko D."/>
            <person name="Novikova G."/>
            <person name="Obukhova E."/>
            <person name="Bogdanov V."/>
            <person name="Penin A."/>
            <person name="Logacheva M."/>
        </authorList>
    </citation>
    <scope>NUCLEOTIDE SEQUENCE</scope>
    <source>
        <strain evidence="1">Hsosn_3</strain>
        <tissue evidence="1">Leaf</tissue>
    </source>
</reference>
<accession>A0AAD8LZG5</accession>
<gene>
    <name evidence="1" type="ORF">POM88_049386</name>
</gene>
<reference evidence="1" key="2">
    <citation type="submission" date="2023-05" db="EMBL/GenBank/DDBJ databases">
        <authorList>
            <person name="Schelkunov M.I."/>
        </authorList>
    </citation>
    <scope>NUCLEOTIDE SEQUENCE</scope>
    <source>
        <strain evidence="1">Hsosn_3</strain>
        <tissue evidence="1">Leaf</tissue>
    </source>
</reference>